<reference evidence="2" key="1">
    <citation type="journal article" date="2020" name="Fungal Divers.">
        <title>Resolving the Mortierellaceae phylogeny through synthesis of multi-gene phylogenetics and phylogenomics.</title>
        <authorList>
            <person name="Vandepol N."/>
            <person name="Liber J."/>
            <person name="Desiro A."/>
            <person name="Na H."/>
            <person name="Kennedy M."/>
            <person name="Barry K."/>
            <person name="Grigoriev I.V."/>
            <person name="Miller A.N."/>
            <person name="O'Donnell K."/>
            <person name="Stajich J.E."/>
            <person name="Bonito G."/>
        </authorList>
    </citation>
    <scope>NUCLEOTIDE SEQUENCE</scope>
    <source>
        <strain evidence="2">REB-010B</strain>
    </source>
</reference>
<feature type="region of interest" description="Disordered" evidence="1">
    <location>
        <begin position="1"/>
        <end position="39"/>
    </location>
</feature>
<sequence>MPLHRHQGISAEDFPLDEQDSSIDEQDPSSVMPLNRHKDISANDFSSVEQQPSSPKLATSSLGIAMTEEQQQHDDPALYSLANELGRVQLVDAVTTSSSANPWPASSEVTLVFDDPSTADCILRNGEERHFVHTLVLSIRSPVFADLFARMREGGAWDSPNMDQDEGGSESEDKEEVTNNGHGYEDNQGNFSEGRYDSRFAMDTDEDNRTIDSANDADDAAGLSNGITADVLDPQDLDYSDSMDDSGDDNLEANQEYDTHRPVLSVMNAETGTHFKELLKWMYHGDGQRWLRCFTPQNYTGILHNIDRFNLCALPEVMHVCLAFEASTPPELNLQGLALRMWERLFSHTTEANVIYVPDPDEQQHQHYHQEEEEELEEKEEEEGEDEEKSG</sequence>
<dbReference type="Gene3D" id="3.30.710.10">
    <property type="entry name" value="Potassium Channel Kv1.1, Chain A"/>
    <property type="match status" value="1"/>
</dbReference>
<gene>
    <name evidence="2" type="ORF">BGZ99_002201</name>
</gene>
<evidence type="ECO:0008006" key="4">
    <source>
        <dbReference type="Google" id="ProtNLM"/>
    </source>
</evidence>
<feature type="region of interest" description="Disordered" evidence="1">
    <location>
        <begin position="359"/>
        <end position="391"/>
    </location>
</feature>
<evidence type="ECO:0000313" key="2">
    <source>
        <dbReference type="EMBL" id="KAG0324096.1"/>
    </source>
</evidence>
<feature type="compositionally biased region" description="Acidic residues" evidence="1">
    <location>
        <begin position="14"/>
        <end position="27"/>
    </location>
</feature>
<organism evidence="2 3">
    <name type="scientific">Dissophora globulifera</name>
    <dbReference type="NCBI Taxonomy" id="979702"/>
    <lineage>
        <taxon>Eukaryota</taxon>
        <taxon>Fungi</taxon>
        <taxon>Fungi incertae sedis</taxon>
        <taxon>Mucoromycota</taxon>
        <taxon>Mortierellomycotina</taxon>
        <taxon>Mortierellomycetes</taxon>
        <taxon>Mortierellales</taxon>
        <taxon>Mortierellaceae</taxon>
        <taxon>Dissophora</taxon>
    </lineage>
</organism>
<name>A0A9P6RNV4_9FUNG</name>
<accession>A0A9P6RNV4</accession>
<feature type="compositionally biased region" description="Acidic residues" evidence="1">
    <location>
        <begin position="371"/>
        <end position="391"/>
    </location>
</feature>
<evidence type="ECO:0000313" key="3">
    <source>
        <dbReference type="Proteomes" id="UP000738325"/>
    </source>
</evidence>
<dbReference type="EMBL" id="JAAAIP010000163">
    <property type="protein sequence ID" value="KAG0324096.1"/>
    <property type="molecule type" value="Genomic_DNA"/>
</dbReference>
<dbReference type="SUPFAM" id="SSF54695">
    <property type="entry name" value="POZ domain"/>
    <property type="match status" value="1"/>
</dbReference>
<feature type="compositionally biased region" description="Acidic residues" evidence="1">
    <location>
        <begin position="163"/>
        <end position="175"/>
    </location>
</feature>
<evidence type="ECO:0000256" key="1">
    <source>
        <dbReference type="SAM" id="MobiDB-lite"/>
    </source>
</evidence>
<dbReference type="AlphaFoldDB" id="A0A9P6RNV4"/>
<proteinExistence type="predicted"/>
<dbReference type="InterPro" id="IPR011333">
    <property type="entry name" value="SKP1/BTB/POZ_sf"/>
</dbReference>
<comment type="caution">
    <text evidence="2">The sequence shown here is derived from an EMBL/GenBank/DDBJ whole genome shotgun (WGS) entry which is preliminary data.</text>
</comment>
<feature type="region of interest" description="Disordered" evidence="1">
    <location>
        <begin position="155"/>
        <end position="195"/>
    </location>
</feature>
<protein>
    <recommendedName>
        <fullName evidence="4">BTB domain-containing protein</fullName>
    </recommendedName>
</protein>
<dbReference type="OrthoDB" id="10250130at2759"/>
<dbReference type="Proteomes" id="UP000738325">
    <property type="component" value="Unassembled WGS sequence"/>
</dbReference>
<keyword evidence="3" id="KW-1185">Reference proteome</keyword>